<dbReference type="SUPFAM" id="SSF52540">
    <property type="entry name" value="P-loop containing nucleoside triphosphate hydrolases"/>
    <property type="match status" value="1"/>
</dbReference>
<evidence type="ECO:0000259" key="5">
    <source>
        <dbReference type="PROSITE" id="PS51192"/>
    </source>
</evidence>
<dbReference type="InterPro" id="IPR006935">
    <property type="entry name" value="Helicase/UvrB_N"/>
</dbReference>
<evidence type="ECO:0000313" key="10">
    <source>
        <dbReference type="Proteomes" id="UP000629870"/>
    </source>
</evidence>
<sequence>MTQATRRGIITYPLAEARRYPSGKVPAAHQEEALLRLRRWFAQPATHKGGILVLPTGGGKTFTATRFLTEGPLSKGHKVLWLAHTHHLLDQAFAGFGRDAEGRYEVGHIGGDRDRLTLRTVSGTLGHGKVAEIRASDDVVIITLQTLARALTAGAHQGLADFLAQAGSTGLTVVFDECHHAPAPSFRRLIEGLRERVPALVLLGLTATPTYTDQRRQGYLQKLFPQTILHQVGTQELMLAGILARPIVEEPVTHIQPEFSEADYRTWQGSYRDLPERVIAHLAQHRERNAMIADTYAQNREKYGQTIIFADRWYQCTALVELLRERGVRADAIFTHQEADPGSVEARNARSATNNALVLNQFKRGELDVLVNIRMLTEGTDVPNVKSVFLTRQTTSRILITQMIGRALRGPRFGGTEEAYIVAFIDDWKQHINWARWDDLLGLPVDDGEGTAARERLPVELVSAELVAHLARELDPGQLAGIPFLTLLPVGWYAVSYDAAVLPQEGADDGDDIETVRQLIPVYSPDQEAYQRLFAELDQVRLTDFGDVELSEAARQNIRGWVSHFFKAGERLTQLHDDVLSVVRHRARNGTWPTFTPFEARQEHDLDALAQRLAFEQQLPRKQEDQALRTEFGSGERLWQNLYRSFDQFKRQYNASVDRLLYLEHHPEAAPALGAVEETFTPEEVPTAMKKAVKRRDRKCLCCGRTTFLQVDHIRPRYLGGDHSEDNLQLLCKVCNALKGTREINFRADVTPLTSAEAVRANADWIFRRTGSRASDEPVTLLERMTNMAYQCQACGGIRRLPPSDARPYGCFEVRVKEGNDPAWVQPILDQALALWKRDVPGFERLYAGEVLAVAP</sequence>
<keyword evidence="10" id="KW-1185">Reference proteome</keyword>
<reference evidence="7 10" key="2">
    <citation type="submission" date="2020-08" db="EMBL/GenBank/DDBJ databases">
        <title>Genomic Encyclopedia of Type Strains, Phase IV (KMG-IV): sequencing the most valuable type-strain genomes for metagenomic binning, comparative biology and taxonomic classification.</title>
        <authorList>
            <person name="Goeker M."/>
        </authorList>
    </citation>
    <scope>NUCLEOTIDE SEQUENCE [LARGE SCALE GENOMIC DNA]</scope>
    <source>
        <strain evidence="7 10">DSM 12027</strain>
    </source>
</reference>
<dbReference type="EMBL" id="VDMO01000005">
    <property type="protein sequence ID" value="TNM71947.1"/>
    <property type="molecule type" value="Genomic_DNA"/>
</dbReference>
<dbReference type="GO" id="GO:0003677">
    <property type="term" value="F:DNA binding"/>
    <property type="evidence" value="ECO:0007669"/>
    <property type="project" value="InterPro"/>
</dbReference>
<evidence type="ECO:0000259" key="6">
    <source>
        <dbReference type="PROSITE" id="PS51194"/>
    </source>
</evidence>
<dbReference type="GO" id="GO:0016787">
    <property type="term" value="F:hydrolase activity"/>
    <property type="evidence" value="ECO:0007669"/>
    <property type="project" value="UniProtKB-KW"/>
</dbReference>
<dbReference type="PROSITE" id="PS51194">
    <property type="entry name" value="HELICASE_CTER"/>
    <property type="match status" value="1"/>
</dbReference>
<dbReference type="GO" id="GO:0008270">
    <property type="term" value="F:zinc ion binding"/>
    <property type="evidence" value="ECO:0007669"/>
    <property type="project" value="InterPro"/>
</dbReference>
<evidence type="ECO:0000313" key="9">
    <source>
        <dbReference type="Proteomes" id="UP000313988"/>
    </source>
</evidence>
<dbReference type="SMART" id="SM00487">
    <property type="entry name" value="DEXDc"/>
    <property type="match status" value="1"/>
</dbReference>
<evidence type="ECO:0000256" key="1">
    <source>
        <dbReference type="ARBA" id="ARBA00022741"/>
    </source>
</evidence>
<dbReference type="RefSeq" id="WP_139401646.1">
    <property type="nucleotide sequence ID" value="NZ_JACHEW010000014.1"/>
</dbReference>
<accession>A0A5C4Y7W3</accession>
<feature type="domain" description="Helicase ATP-binding" evidence="5">
    <location>
        <begin position="41"/>
        <end position="227"/>
    </location>
</feature>
<evidence type="ECO:0000256" key="4">
    <source>
        <dbReference type="ARBA" id="ARBA00022840"/>
    </source>
</evidence>
<name>A0A5C4Y7W3_9DEIO</name>
<dbReference type="InterPro" id="IPR002711">
    <property type="entry name" value="HNH"/>
</dbReference>
<comment type="caution">
    <text evidence="8">The sequence shown here is derived from an EMBL/GenBank/DDBJ whole genome shotgun (WGS) entry which is preliminary data.</text>
</comment>
<evidence type="ECO:0000313" key="8">
    <source>
        <dbReference type="EMBL" id="TNM71947.1"/>
    </source>
</evidence>
<dbReference type="PROSITE" id="PS51192">
    <property type="entry name" value="HELICASE_ATP_BIND_1"/>
    <property type="match status" value="1"/>
</dbReference>
<dbReference type="InterPro" id="IPR014001">
    <property type="entry name" value="Helicase_ATP-bd"/>
</dbReference>
<dbReference type="Pfam" id="PF01844">
    <property type="entry name" value="HNH"/>
    <property type="match status" value="1"/>
</dbReference>
<dbReference type="InterPro" id="IPR027417">
    <property type="entry name" value="P-loop_NTPase"/>
</dbReference>
<proteinExistence type="predicted"/>
<evidence type="ECO:0000256" key="2">
    <source>
        <dbReference type="ARBA" id="ARBA00022801"/>
    </source>
</evidence>
<keyword evidence="1" id="KW-0547">Nucleotide-binding</keyword>
<protein>
    <submittedName>
        <fullName evidence="7">Superfamily II DNA or RNA helicase</fullName>
    </submittedName>
</protein>
<organism evidence="8 9">
    <name type="scientific">Deinococcus radiopugnans ATCC 19172</name>
    <dbReference type="NCBI Taxonomy" id="585398"/>
    <lineage>
        <taxon>Bacteria</taxon>
        <taxon>Thermotogati</taxon>
        <taxon>Deinococcota</taxon>
        <taxon>Deinococci</taxon>
        <taxon>Deinococcales</taxon>
        <taxon>Deinococcaceae</taxon>
        <taxon>Deinococcus</taxon>
    </lineage>
</organism>
<keyword evidence="4" id="KW-0067">ATP-binding</keyword>
<evidence type="ECO:0000256" key="3">
    <source>
        <dbReference type="ARBA" id="ARBA00022806"/>
    </source>
</evidence>
<dbReference type="GO" id="GO:0004519">
    <property type="term" value="F:endonuclease activity"/>
    <property type="evidence" value="ECO:0007669"/>
    <property type="project" value="InterPro"/>
</dbReference>
<keyword evidence="2" id="KW-0378">Hydrolase</keyword>
<dbReference type="CDD" id="cd00085">
    <property type="entry name" value="HNHc"/>
    <property type="match status" value="1"/>
</dbReference>
<dbReference type="SMART" id="SM00507">
    <property type="entry name" value="HNHc"/>
    <property type="match status" value="1"/>
</dbReference>
<dbReference type="Pfam" id="PF00271">
    <property type="entry name" value="Helicase_C"/>
    <property type="match status" value="1"/>
</dbReference>
<feature type="domain" description="Helicase C-terminal" evidence="6">
    <location>
        <begin position="277"/>
        <end position="478"/>
    </location>
</feature>
<dbReference type="Proteomes" id="UP000629870">
    <property type="component" value="Unassembled WGS sequence"/>
</dbReference>
<dbReference type="EMBL" id="JACHEW010000014">
    <property type="protein sequence ID" value="MBB6017409.1"/>
    <property type="molecule type" value="Genomic_DNA"/>
</dbReference>
<dbReference type="InterPro" id="IPR050615">
    <property type="entry name" value="ATP-dep_DNA_Helicase"/>
</dbReference>
<dbReference type="Gene3D" id="1.10.30.50">
    <property type="match status" value="1"/>
</dbReference>
<reference evidence="8 9" key="1">
    <citation type="submission" date="2019-06" db="EMBL/GenBank/DDBJ databases">
        <title>Genome sequence of Deinococcus radiopugnans ATCC 19172.</title>
        <authorList>
            <person name="Maclea K.S."/>
            <person name="Maynard C.R."/>
        </authorList>
    </citation>
    <scope>NUCLEOTIDE SEQUENCE [LARGE SCALE GENOMIC DNA]</scope>
    <source>
        <strain evidence="8 9">ATCC 19172</strain>
    </source>
</reference>
<dbReference type="Proteomes" id="UP000313988">
    <property type="component" value="Unassembled WGS sequence"/>
</dbReference>
<keyword evidence="3 7" id="KW-0347">Helicase</keyword>
<dbReference type="Gene3D" id="3.40.50.300">
    <property type="entry name" value="P-loop containing nucleotide triphosphate hydrolases"/>
    <property type="match status" value="2"/>
</dbReference>
<dbReference type="Pfam" id="PF04851">
    <property type="entry name" value="ResIII"/>
    <property type="match status" value="1"/>
</dbReference>
<dbReference type="InterPro" id="IPR001650">
    <property type="entry name" value="Helicase_C-like"/>
</dbReference>
<evidence type="ECO:0000313" key="7">
    <source>
        <dbReference type="EMBL" id="MBB6017409.1"/>
    </source>
</evidence>
<dbReference type="PANTHER" id="PTHR11274:SF0">
    <property type="entry name" value="GENERAL TRANSCRIPTION AND DNA REPAIR FACTOR IIH HELICASE SUBUNIT XPB"/>
    <property type="match status" value="1"/>
</dbReference>
<dbReference type="GO" id="GO:0005524">
    <property type="term" value="F:ATP binding"/>
    <property type="evidence" value="ECO:0007669"/>
    <property type="project" value="UniProtKB-KW"/>
</dbReference>
<dbReference type="SMART" id="SM00490">
    <property type="entry name" value="HELICc"/>
    <property type="match status" value="1"/>
</dbReference>
<dbReference type="AlphaFoldDB" id="A0A5C4Y7W3"/>
<dbReference type="OrthoDB" id="9802901at2"/>
<gene>
    <name evidence="8" type="ORF">FHR04_06170</name>
    <name evidence="7" type="ORF">HNQ04_002674</name>
</gene>
<dbReference type="InterPro" id="IPR003615">
    <property type="entry name" value="HNH_nuc"/>
</dbReference>
<dbReference type="GO" id="GO:0004386">
    <property type="term" value="F:helicase activity"/>
    <property type="evidence" value="ECO:0007669"/>
    <property type="project" value="UniProtKB-KW"/>
</dbReference>
<dbReference type="PANTHER" id="PTHR11274">
    <property type="entry name" value="RAD25/XP-B DNA REPAIR HELICASE"/>
    <property type="match status" value="1"/>
</dbReference>